<name>A0A1C7LWX5_GRIFR</name>
<dbReference type="EMBL" id="LUGG01000018">
    <property type="protein sequence ID" value="OBZ69193.1"/>
    <property type="molecule type" value="Genomic_DNA"/>
</dbReference>
<proteinExistence type="predicted"/>
<feature type="region of interest" description="Disordered" evidence="1">
    <location>
        <begin position="230"/>
        <end position="264"/>
    </location>
</feature>
<organism evidence="2 3">
    <name type="scientific">Grifola frondosa</name>
    <name type="common">Maitake</name>
    <name type="synonym">Polyporus frondosus</name>
    <dbReference type="NCBI Taxonomy" id="5627"/>
    <lineage>
        <taxon>Eukaryota</taxon>
        <taxon>Fungi</taxon>
        <taxon>Dikarya</taxon>
        <taxon>Basidiomycota</taxon>
        <taxon>Agaricomycotina</taxon>
        <taxon>Agaricomycetes</taxon>
        <taxon>Polyporales</taxon>
        <taxon>Grifolaceae</taxon>
        <taxon>Grifola</taxon>
    </lineage>
</organism>
<comment type="caution">
    <text evidence="2">The sequence shown here is derived from an EMBL/GenBank/DDBJ whole genome shotgun (WGS) entry which is preliminary data.</text>
</comment>
<protein>
    <submittedName>
        <fullName evidence="2">Uncharacterized protein</fullName>
    </submittedName>
</protein>
<keyword evidence="3" id="KW-1185">Reference proteome</keyword>
<dbReference type="AlphaFoldDB" id="A0A1C7LWX5"/>
<gene>
    <name evidence="2" type="ORF">A0H81_10744</name>
</gene>
<reference evidence="2 3" key="1">
    <citation type="submission" date="2016-03" db="EMBL/GenBank/DDBJ databases">
        <title>Whole genome sequencing of Grifola frondosa 9006-11.</title>
        <authorList>
            <person name="Min B."/>
            <person name="Park H."/>
            <person name="Kim J.-G."/>
            <person name="Cho H."/>
            <person name="Oh Y.-L."/>
            <person name="Kong W.-S."/>
            <person name="Choi I.-G."/>
        </authorList>
    </citation>
    <scope>NUCLEOTIDE SEQUENCE [LARGE SCALE GENOMIC DNA]</scope>
    <source>
        <strain evidence="2 3">9006-11</strain>
    </source>
</reference>
<feature type="compositionally biased region" description="Low complexity" evidence="1">
    <location>
        <begin position="38"/>
        <end position="69"/>
    </location>
</feature>
<feature type="region of interest" description="Disordered" evidence="1">
    <location>
        <begin position="1"/>
        <end position="103"/>
    </location>
</feature>
<feature type="compositionally biased region" description="Pro residues" evidence="1">
    <location>
        <begin position="7"/>
        <end position="17"/>
    </location>
</feature>
<evidence type="ECO:0000313" key="2">
    <source>
        <dbReference type="EMBL" id="OBZ69193.1"/>
    </source>
</evidence>
<accession>A0A1C7LWX5</accession>
<sequence length="264" mass="27610">MSQGSPNGPPRSAPIPIPVNAAESQSSRRRRLLGGGSDSSSGNSRSTSSPRRSLNGHSNSSHASSSSNSDLLFGPMDGESGSSSNGVGHAHAAQSNAPGSSAPHYRPICSRCGRQIAGSVVQQNGWGQPSDRICDTCRTPLADSARRSASNVAFGTHNGYQSSLDARLRYGMGNVNNIARQHNVVAQLSTRGVGQPHARPSQAQGALVASNSRQPYSVQGWVAQQEAQLQGQLPQQRGASGQGRMARGGRNAANGHHNPFFFPR</sequence>
<evidence type="ECO:0000256" key="1">
    <source>
        <dbReference type="SAM" id="MobiDB-lite"/>
    </source>
</evidence>
<dbReference type="Proteomes" id="UP000092993">
    <property type="component" value="Unassembled WGS sequence"/>
</dbReference>
<evidence type="ECO:0000313" key="3">
    <source>
        <dbReference type="Proteomes" id="UP000092993"/>
    </source>
</evidence>